<dbReference type="AlphaFoldDB" id="A0A3P3W6H9"/>
<comment type="subcellular location">
    <subcellularLocation>
        <location evidence="1">Membrane</location>
        <topology evidence="1">Multi-pass membrane protein</topology>
    </subcellularLocation>
</comment>
<name>A0A3P3W6H9_9FLAO</name>
<accession>A0A3P3W6H9</accession>
<evidence type="ECO:0000313" key="7">
    <source>
        <dbReference type="EMBL" id="RRJ90762.1"/>
    </source>
</evidence>
<keyword evidence="2 5" id="KW-0812">Transmembrane</keyword>
<keyword evidence="8" id="KW-1185">Reference proteome</keyword>
<reference evidence="7 8" key="1">
    <citation type="submission" date="2018-11" db="EMBL/GenBank/DDBJ databases">
        <title>Flavobacterium sp. nov., YIM 102600 draft genome.</title>
        <authorList>
            <person name="Li G."/>
            <person name="Jiang Y."/>
        </authorList>
    </citation>
    <scope>NUCLEOTIDE SEQUENCE [LARGE SCALE GENOMIC DNA]</scope>
    <source>
        <strain evidence="7 8">YIM 102600</strain>
    </source>
</reference>
<dbReference type="OrthoDB" id="673785at2"/>
<dbReference type="Proteomes" id="UP000271937">
    <property type="component" value="Unassembled WGS sequence"/>
</dbReference>
<feature type="transmembrane region" description="Helical" evidence="5">
    <location>
        <begin position="78"/>
        <end position="100"/>
    </location>
</feature>
<dbReference type="UniPathway" id="UPA00895"/>
<feature type="domain" description="Methylamine utilisation protein MauE" evidence="6">
    <location>
        <begin position="9"/>
        <end position="135"/>
    </location>
</feature>
<evidence type="ECO:0000256" key="5">
    <source>
        <dbReference type="SAM" id="Phobius"/>
    </source>
</evidence>
<comment type="caution">
    <text evidence="7">The sequence shown here is derived from an EMBL/GenBank/DDBJ whole genome shotgun (WGS) entry which is preliminary data.</text>
</comment>
<evidence type="ECO:0000313" key="8">
    <source>
        <dbReference type="Proteomes" id="UP000271937"/>
    </source>
</evidence>
<evidence type="ECO:0000259" key="6">
    <source>
        <dbReference type="Pfam" id="PF07291"/>
    </source>
</evidence>
<feature type="transmembrane region" description="Helical" evidence="5">
    <location>
        <begin position="153"/>
        <end position="173"/>
    </location>
</feature>
<keyword evidence="3 5" id="KW-1133">Transmembrane helix</keyword>
<gene>
    <name evidence="7" type="ORF">EG849_09805</name>
</gene>
<dbReference type="RefSeq" id="WP_125012909.1">
    <property type="nucleotide sequence ID" value="NZ_RQVR01000010.1"/>
</dbReference>
<evidence type="ECO:0000256" key="4">
    <source>
        <dbReference type="ARBA" id="ARBA00023136"/>
    </source>
</evidence>
<organism evidence="7 8">
    <name type="scientific">Flavobacterium macacae</name>
    <dbReference type="NCBI Taxonomy" id="2488993"/>
    <lineage>
        <taxon>Bacteria</taxon>
        <taxon>Pseudomonadati</taxon>
        <taxon>Bacteroidota</taxon>
        <taxon>Flavobacteriia</taxon>
        <taxon>Flavobacteriales</taxon>
        <taxon>Flavobacteriaceae</taxon>
        <taxon>Flavobacterium</taxon>
    </lineage>
</organism>
<evidence type="ECO:0000256" key="1">
    <source>
        <dbReference type="ARBA" id="ARBA00004141"/>
    </source>
</evidence>
<proteinExistence type="predicted"/>
<dbReference type="Pfam" id="PF07291">
    <property type="entry name" value="MauE"/>
    <property type="match status" value="1"/>
</dbReference>
<dbReference type="EMBL" id="RQVR01000010">
    <property type="protein sequence ID" value="RRJ90762.1"/>
    <property type="molecule type" value="Genomic_DNA"/>
</dbReference>
<protein>
    <recommendedName>
        <fullName evidence="6">Methylamine utilisation protein MauE domain-containing protein</fullName>
    </recommendedName>
</protein>
<dbReference type="GO" id="GO:0016020">
    <property type="term" value="C:membrane"/>
    <property type="evidence" value="ECO:0007669"/>
    <property type="project" value="UniProtKB-SubCell"/>
</dbReference>
<feature type="transmembrane region" description="Helical" evidence="5">
    <location>
        <begin position="50"/>
        <end position="71"/>
    </location>
</feature>
<dbReference type="InterPro" id="IPR009908">
    <property type="entry name" value="Methylamine_util_MauE"/>
</dbReference>
<keyword evidence="4 5" id="KW-0472">Membrane</keyword>
<evidence type="ECO:0000256" key="3">
    <source>
        <dbReference type="ARBA" id="ARBA00022989"/>
    </source>
</evidence>
<evidence type="ECO:0000256" key="2">
    <source>
        <dbReference type="ARBA" id="ARBA00022692"/>
    </source>
</evidence>
<sequence>MAAKHTLREYLITSVCILHALVFVYAAASKLLDFEMFQVQLRQSPLLSSFAGWVSWAVPVSEFAIAGSLLFPRTRFWALFASFGLMVMFSAYIYIMLHYSSFVPCSCGGILEDLSWNEHLVFNLALVVLAAAAVFLELPHANGQSAMSASRRLSGLAIISTLGIASVAGLFLLSEEMIHHNNNFTRRFAQHPIVAAHDIDLGYNSYYFAGSGNGSIYLANSTAPSLMTVIDTALSDRIEHTMKLDNDRFPFRALQVKVAPPHFYVLDGTVPLIYQGDLSDWTAHLRGSKGAYFDLAVLTDSDHLVFRIIDPKTSTNVLGSFAISNTSAATYKSGLLEKQVDGIFDTDGMLLYSPGIGKVVYLYYYRNQFIVADQDLNLAYRGNTIDTTSRADIKVAVLKKHAQSKMDAPPLLVNKSCAVSNNLLFVNSDLPGRHESRQMWDKAAVVDVYDLNDNSYLFSCYVENVKGKKMKSFIVTDQHLFAIIGDHLVSYNLAASIRNKFKPTTPEKTN</sequence>
<feature type="transmembrane region" description="Helical" evidence="5">
    <location>
        <begin position="120"/>
        <end position="141"/>
    </location>
</feature>
<dbReference type="GO" id="GO:0030416">
    <property type="term" value="P:methylamine metabolic process"/>
    <property type="evidence" value="ECO:0007669"/>
    <property type="project" value="InterPro"/>
</dbReference>